<dbReference type="SMART" id="SM00448">
    <property type="entry name" value="REC"/>
    <property type="match status" value="1"/>
</dbReference>
<keyword evidence="2" id="KW-0597">Phosphoprotein</keyword>
<dbReference type="AlphaFoldDB" id="A0A1B8S8J5"/>
<dbReference type="SUPFAM" id="SSF46894">
    <property type="entry name" value="C-terminal effector domain of the bipartite response regulators"/>
    <property type="match status" value="1"/>
</dbReference>
<dbReference type="InterPro" id="IPR036388">
    <property type="entry name" value="WH-like_DNA-bd_sf"/>
</dbReference>
<dbReference type="InterPro" id="IPR001789">
    <property type="entry name" value="Sig_transdc_resp-reg_receiver"/>
</dbReference>
<dbReference type="InterPro" id="IPR011006">
    <property type="entry name" value="CheY-like_superfamily"/>
</dbReference>
<name>A0A1B8S8J5_9MYCO</name>
<dbReference type="InterPro" id="IPR016032">
    <property type="entry name" value="Sig_transdc_resp-reg_C-effctor"/>
</dbReference>
<dbReference type="SMART" id="SM00421">
    <property type="entry name" value="HTH_LUXR"/>
    <property type="match status" value="1"/>
</dbReference>
<dbReference type="PANTHER" id="PTHR43214">
    <property type="entry name" value="TWO-COMPONENT RESPONSE REGULATOR"/>
    <property type="match status" value="1"/>
</dbReference>
<reference evidence="4 5" key="1">
    <citation type="submission" date="2015-06" db="EMBL/GenBank/DDBJ databases">
        <title>Genome sequence of Mycobacterium kumamotonense strain Roo.</title>
        <authorList>
            <person name="Greninger A.L."/>
            <person name="Cunningham G."/>
            <person name="Miller S."/>
        </authorList>
    </citation>
    <scope>NUCLEOTIDE SEQUENCE [LARGE SCALE GENOMIC DNA]</scope>
    <source>
        <strain evidence="4 5">Roo</strain>
    </source>
</reference>
<dbReference type="SUPFAM" id="SSF52172">
    <property type="entry name" value="CheY-like"/>
    <property type="match status" value="1"/>
</dbReference>
<evidence type="ECO:0000259" key="3">
    <source>
        <dbReference type="PROSITE" id="PS50110"/>
    </source>
</evidence>
<evidence type="ECO:0000256" key="1">
    <source>
        <dbReference type="ARBA" id="ARBA00023125"/>
    </source>
</evidence>
<comment type="caution">
    <text evidence="4">The sequence shown here is derived from an EMBL/GenBank/DDBJ whole genome shotgun (WGS) entry which is preliminary data.</text>
</comment>
<dbReference type="OrthoDB" id="3171335at2"/>
<accession>A0A1B8S8J5</accession>
<dbReference type="PATRIC" id="fig|354243.3.peg.5286"/>
<evidence type="ECO:0000313" key="4">
    <source>
        <dbReference type="EMBL" id="OBY29068.1"/>
    </source>
</evidence>
<dbReference type="GO" id="GO:0006355">
    <property type="term" value="P:regulation of DNA-templated transcription"/>
    <property type="evidence" value="ECO:0007669"/>
    <property type="project" value="InterPro"/>
</dbReference>
<organism evidence="4 5">
    <name type="scientific">Mycolicibacter kumamotonensis</name>
    <dbReference type="NCBI Taxonomy" id="354243"/>
    <lineage>
        <taxon>Bacteria</taxon>
        <taxon>Bacillati</taxon>
        <taxon>Actinomycetota</taxon>
        <taxon>Actinomycetes</taxon>
        <taxon>Mycobacteriales</taxon>
        <taxon>Mycobacteriaceae</taxon>
        <taxon>Mycolicibacter</taxon>
    </lineage>
</organism>
<feature type="domain" description="Response regulatory" evidence="3">
    <location>
        <begin position="7"/>
        <end position="125"/>
    </location>
</feature>
<dbReference type="RefSeq" id="WP_065289937.1">
    <property type="nucleotide sequence ID" value="NZ_LFOE01000205.1"/>
</dbReference>
<dbReference type="PROSITE" id="PS50110">
    <property type="entry name" value="RESPONSE_REGULATORY"/>
    <property type="match status" value="1"/>
</dbReference>
<keyword evidence="5" id="KW-1185">Reference proteome</keyword>
<dbReference type="EMBL" id="LFOE01000205">
    <property type="protein sequence ID" value="OBY29068.1"/>
    <property type="molecule type" value="Genomic_DNA"/>
</dbReference>
<dbReference type="InterPro" id="IPR039420">
    <property type="entry name" value="WalR-like"/>
</dbReference>
<protein>
    <submittedName>
        <fullName evidence="4">LuxR family transcriptional regulator</fullName>
    </submittedName>
</protein>
<dbReference type="GO" id="GO:0000160">
    <property type="term" value="P:phosphorelay signal transduction system"/>
    <property type="evidence" value="ECO:0007669"/>
    <property type="project" value="InterPro"/>
</dbReference>
<sequence length="220" mass="23917">MPASAITIAVIDGHDVAHAGIDAWCAQADPSIKVVGNFHSPTEMLARYPDVPNELDVVVFDVFVDGDRPAFAALRAMCQAGQRVIVYSQLSTDEVILTCLDVGAVSYLVKTEGQRHLIDAIRAAHSREPYVGPQMAKALANDRTLGRTNLSEREKEVLINWFQTESKDLVGSRLYIAPTTVRTHLQRARAKYAAVGRPAPTKAALLARAIEDGLLSLSDL</sequence>
<feature type="modified residue" description="4-aspartylphosphate" evidence="2">
    <location>
        <position position="61"/>
    </location>
</feature>
<dbReference type="Pfam" id="PF00196">
    <property type="entry name" value="GerE"/>
    <property type="match status" value="1"/>
</dbReference>
<dbReference type="Proteomes" id="UP000092668">
    <property type="component" value="Unassembled WGS sequence"/>
</dbReference>
<gene>
    <name evidence="4" type="ORF">ACT18_25110</name>
</gene>
<dbReference type="Gene3D" id="1.10.10.10">
    <property type="entry name" value="Winged helix-like DNA-binding domain superfamily/Winged helix DNA-binding domain"/>
    <property type="match status" value="1"/>
</dbReference>
<proteinExistence type="predicted"/>
<evidence type="ECO:0000313" key="5">
    <source>
        <dbReference type="Proteomes" id="UP000092668"/>
    </source>
</evidence>
<dbReference type="GO" id="GO:0003677">
    <property type="term" value="F:DNA binding"/>
    <property type="evidence" value="ECO:0007669"/>
    <property type="project" value="UniProtKB-KW"/>
</dbReference>
<dbReference type="InterPro" id="IPR000792">
    <property type="entry name" value="Tscrpt_reg_LuxR_C"/>
</dbReference>
<keyword evidence="1" id="KW-0238">DNA-binding</keyword>
<dbReference type="Gene3D" id="3.40.50.2300">
    <property type="match status" value="1"/>
</dbReference>
<dbReference type="PANTHER" id="PTHR43214:SF43">
    <property type="entry name" value="TWO-COMPONENT RESPONSE REGULATOR"/>
    <property type="match status" value="1"/>
</dbReference>
<evidence type="ECO:0000256" key="2">
    <source>
        <dbReference type="PROSITE-ProRule" id="PRU00169"/>
    </source>
</evidence>